<keyword evidence="9" id="KW-1185">Reference proteome</keyword>
<evidence type="ECO:0000256" key="4">
    <source>
        <dbReference type="ARBA" id="ARBA00023136"/>
    </source>
</evidence>
<keyword evidence="3 6" id="KW-1133">Transmembrane helix</keyword>
<dbReference type="Pfam" id="PF03151">
    <property type="entry name" value="TPT"/>
    <property type="match status" value="2"/>
</dbReference>
<feature type="compositionally biased region" description="Polar residues" evidence="5">
    <location>
        <begin position="169"/>
        <end position="181"/>
    </location>
</feature>
<proteinExistence type="predicted"/>
<dbReference type="InterPro" id="IPR004853">
    <property type="entry name" value="Sugar_P_trans_dom"/>
</dbReference>
<dbReference type="InterPro" id="IPR050186">
    <property type="entry name" value="TPT_transporter"/>
</dbReference>
<dbReference type="AlphaFoldDB" id="A0A9P5RH17"/>
<feature type="region of interest" description="Disordered" evidence="5">
    <location>
        <begin position="357"/>
        <end position="376"/>
    </location>
</feature>
<evidence type="ECO:0000259" key="7">
    <source>
        <dbReference type="Pfam" id="PF03151"/>
    </source>
</evidence>
<feature type="compositionally biased region" description="Polar residues" evidence="5">
    <location>
        <begin position="27"/>
        <end position="36"/>
    </location>
</feature>
<dbReference type="EMBL" id="JAAAUQ010001867">
    <property type="protein sequence ID" value="KAF9131919.1"/>
    <property type="molecule type" value="Genomic_DNA"/>
</dbReference>
<feature type="region of interest" description="Disordered" evidence="5">
    <location>
        <begin position="108"/>
        <end position="203"/>
    </location>
</feature>
<name>A0A9P5RH17_9FUNG</name>
<sequence>MAATVTAFPLGQQQQQQQQHFQPGKGSRQSVRASVVSTAHTAGTSFSSSGATTTAGTVATAHPITTTATNGSSAPTSASAFFDSLATPDQQSPTDDTPLSVHIKQLPTPRTSISSGANSPPEGLSPNSHSHSRSQSQSQSQSSHTLLQTPTHIRHQSSSQFHAASSFHTPSNSEHQSTLASTPPAHHSGGNEHNHNNLNGNSLLHTRSPLITMRSPSPVPGSRPSLVHLDTTPASLLSTNSALQAGMSSATLGSSLFSVGGGGTGVGGIMAGGPGGGGVSSISTATSPSSNTLGGRAVFQSFHQHELESQQQQQHQQDQLEDERELQKKNARSAIQSVSVFLPPALNQSLTKVVQSAKDAVSPSSPHSKTSLPFGRHAGASGLSDMGVAMGSMSGMGMGIGMGGGGLPVSSAYAPRSTATSLRQQLSPGSLMQVLKLPLICLSWYMSSAVTNNIGKQIMNQFRYPVTLTFVQFWFVSIFCYVAAAGFSMTRIRPPTRGIIEMTAPLVGFQVVGHVFSSVAISRVPLSVVHTVKALTPLFTVLFYRVVLGTTYSKPTYLSLVPLTAGVMLACRMSLEFNNLVGLTSALLSTLVFVMQNVFTKKILSGNKGKQAQSSHEEHGMGGLGNKESISTGSASGSDPVDAALGGHHGPSQKLDKINILFYSATMAAICMIPMWLYTEGWHLMFSEDPLGHESGSTGTWTGISWLLFLNGVSHFFQNFLAFSVLALTSPVTYSIASLIKRIVVIVASIIYFHPTLGLTQWTGVCMTFWGLWMYNSAKNAAKVDPASSILASTKVGRRMSRRFGRGLLDPEVVGDGPNPRSKVGFMV</sequence>
<evidence type="ECO:0000256" key="1">
    <source>
        <dbReference type="ARBA" id="ARBA00004141"/>
    </source>
</evidence>
<dbReference type="PANTHER" id="PTHR11132">
    <property type="entry name" value="SOLUTE CARRIER FAMILY 35"/>
    <property type="match status" value="1"/>
</dbReference>
<feature type="transmembrane region" description="Helical" evidence="6">
    <location>
        <begin position="660"/>
        <end position="679"/>
    </location>
</feature>
<dbReference type="Proteomes" id="UP000748756">
    <property type="component" value="Unassembled WGS sequence"/>
</dbReference>
<feature type="transmembrane region" description="Helical" evidence="6">
    <location>
        <begin position="581"/>
        <end position="600"/>
    </location>
</feature>
<evidence type="ECO:0000256" key="6">
    <source>
        <dbReference type="SAM" id="Phobius"/>
    </source>
</evidence>
<comment type="subcellular location">
    <subcellularLocation>
        <location evidence="1">Membrane</location>
        <topology evidence="1">Multi-pass membrane protein</topology>
    </subcellularLocation>
</comment>
<dbReference type="OrthoDB" id="1588579at2759"/>
<feature type="compositionally biased region" description="Low complexity" evidence="5">
    <location>
        <begin position="133"/>
        <end position="144"/>
    </location>
</feature>
<gene>
    <name evidence="8" type="primary">SLY41_1</name>
    <name evidence="8" type="ORF">BG015_003788</name>
</gene>
<feature type="compositionally biased region" description="Polar residues" evidence="5">
    <location>
        <begin position="362"/>
        <end position="371"/>
    </location>
</feature>
<protein>
    <submittedName>
        <fullName evidence="8">Suppressor of loss of ypt1</fullName>
    </submittedName>
</protein>
<dbReference type="SUPFAM" id="SSF103481">
    <property type="entry name" value="Multidrug resistance efflux transporter EmrE"/>
    <property type="match status" value="2"/>
</dbReference>
<feature type="transmembrane region" description="Helical" evidence="6">
    <location>
        <begin position="466"/>
        <end position="487"/>
    </location>
</feature>
<evidence type="ECO:0000256" key="2">
    <source>
        <dbReference type="ARBA" id="ARBA00022692"/>
    </source>
</evidence>
<evidence type="ECO:0000256" key="5">
    <source>
        <dbReference type="SAM" id="MobiDB-lite"/>
    </source>
</evidence>
<keyword evidence="2 6" id="KW-0812">Transmembrane</keyword>
<feature type="region of interest" description="Disordered" evidence="5">
    <location>
        <begin position="305"/>
        <end position="330"/>
    </location>
</feature>
<dbReference type="InterPro" id="IPR037185">
    <property type="entry name" value="EmrE-like"/>
</dbReference>
<accession>A0A9P5RH17</accession>
<feature type="compositionally biased region" description="Polar residues" evidence="5">
    <location>
        <begin position="628"/>
        <end position="637"/>
    </location>
</feature>
<keyword evidence="4 6" id="KW-0472">Membrane</keyword>
<dbReference type="GO" id="GO:0016020">
    <property type="term" value="C:membrane"/>
    <property type="evidence" value="ECO:0007669"/>
    <property type="project" value="UniProtKB-SubCell"/>
</dbReference>
<evidence type="ECO:0000313" key="8">
    <source>
        <dbReference type="EMBL" id="KAF9131919.1"/>
    </source>
</evidence>
<feature type="compositionally biased region" description="Low complexity" evidence="5">
    <location>
        <begin position="156"/>
        <end position="168"/>
    </location>
</feature>
<feature type="domain" description="Sugar phosphate transporter" evidence="7">
    <location>
        <begin position="436"/>
        <end position="609"/>
    </location>
</feature>
<evidence type="ECO:0000313" key="9">
    <source>
        <dbReference type="Proteomes" id="UP000748756"/>
    </source>
</evidence>
<reference evidence="8" key="1">
    <citation type="journal article" date="2020" name="Fungal Divers.">
        <title>Resolving the Mortierellaceae phylogeny through synthesis of multi-gene phylogenetics and phylogenomics.</title>
        <authorList>
            <person name="Vandepol N."/>
            <person name="Liber J."/>
            <person name="Desiro A."/>
            <person name="Na H."/>
            <person name="Kennedy M."/>
            <person name="Barry K."/>
            <person name="Grigoriev I.V."/>
            <person name="Miller A.N."/>
            <person name="O'Donnell K."/>
            <person name="Stajich J.E."/>
            <person name="Bonito G."/>
        </authorList>
    </citation>
    <scope>NUCLEOTIDE SEQUENCE</scope>
    <source>
        <strain evidence="8">NRRL 6426</strain>
    </source>
</reference>
<feature type="transmembrane region" description="Helical" evidence="6">
    <location>
        <begin position="527"/>
        <end position="544"/>
    </location>
</feature>
<comment type="caution">
    <text evidence="8">The sequence shown here is derived from an EMBL/GenBank/DDBJ whole genome shotgun (WGS) entry which is preliminary data.</text>
</comment>
<feature type="region of interest" description="Disordered" evidence="5">
    <location>
        <begin position="610"/>
        <end position="643"/>
    </location>
</feature>
<organism evidence="8 9">
    <name type="scientific">Linnemannia schmuckeri</name>
    <dbReference type="NCBI Taxonomy" id="64567"/>
    <lineage>
        <taxon>Eukaryota</taxon>
        <taxon>Fungi</taxon>
        <taxon>Fungi incertae sedis</taxon>
        <taxon>Mucoromycota</taxon>
        <taxon>Mortierellomycotina</taxon>
        <taxon>Mortierellomycetes</taxon>
        <taxon>Mortierellales</taxon>
        <taxon>Mortierellaceae</taxon>
        <taxon>Linnemannia</taxon>
    </lineage>
</organism>
<feature type="region of interest" description="Disordered" evidence="5">
    <location>
        <begin position="1"/>
        <end position="53"/>
    </location>
</feature>
<evidence type="ECO:0000256" key="3">
    <source>
        <dbReference type="ARBA" id="ARBA00022989"/>
    </source>
</evidence>
<feature type="domain" description="Sugar phosphate transporter" evidence="7">
    <location>
        <begin position="654"/>
        <end position="776"/>
    </location>
</feature>
<feature type="compositionally biased region" description="Low complexity" evidence="5">
    <location>
        <begin position="37"/>
        <end position="53"/>
    </location>
</feature>
<feature type="compositionally biased region" description="Polar residues" evidence="5">
    <location>
        <begin position="108"/>
        <end position="118"/>
    </location>
</feature>